<dbReference type="GO" id="GO:0005730">
    <property type="term" value="C:nucleolus"/>
    <property type="evidence" value="ECO:0007669"/>
    <property type="project" value="TreeGrafter"/>
</dbReference>
<dbReference type="GO" id="GO:0005737">
    <property type="term" value="C:cytoplasm"/>
    <property type="evidence" value="ECO:0007669"/>
    <property type="project" value="TreeGrafter"/>
</dbReference>
<dbReference type="GO" id="GO:0003729">
    <property type="term" value="F:mRNA binding"/>
    <property type="evidence" value="ECO:0007669"/>
    <property type="project" value="TreeGrafter"/>
</dbReference>
<dbReference type="Gene3D" id="3.30.70.330">
    <property type="match status" value="1"/>
</dbReference>
<dbReference type="PANTHER" id="PTHR13112">
    <property type="entry name" value="UPF3 REGULATOR OF NONSENSE TRANSCRIPTS-LIKE PROTEIN"/>
    <property type="match status" value="1"/>
</dbReference>
<dbReference type="InterPro" id="IPR035979">
    <property type="entry name" value="RBD_domain_sf"/>
</dbReference>
<dbReference type="InterPro" id="IPR005120">
    <property type="entry name" value="UPF3_dom"/>
</dbReference>
<comment type="similarity">
    <text evidence="2">Belongs to the RENT3 family.</text>
</comment>
<evidence type="ECO:0000256" key="4">
    <source>
        <dbReference type="ARBA" id="ARBA00023242"/>
    </source>
</evidence>
<evidence type="ECO:0000259" key="5">
    <source>
        <dbReference type="Pfam" id="PF03467"/>
    </source>
</evidence>
<dbReference type="CDD" id="cd12455">
    <property type="entry name" value="RRM_like_Smg4_UPF3"/>
    <property type="match status" value="1"/>
</dbReference>
<reference evidence="6 7" key="2">
    <citation type="submission" date="2018-11" db="EMBL/GenBank/DDBJ databases">
        <authorList>
            <consortium name="Pathogen Informatics"/>
        </authorList>
    </citation>
    <scope>NUCLEOTIDE SEQUENCE [LARGE SCALE GENOMIC DNA]</scope>
    <source>
        <strain evidence="6 7">Egypt</strain>
    </source>
</reference>
<evidence type="ECO:0000256" key="1">
    <source>
        <dbReference type="ARBA" id="ARBA00004123"/>
    </source>
</evidence>
<protein>
    <submittedName>
        <fullName evidence="8">Smg4_UPF3 domain-containing protein</fullName>
    </submittedName>
</protein>
<accession>A0A183B973</accession>
<dbReference type="GO" id="GO:0045727">
    <property type="term" value="P:positive regulation of translation"/>
    <property type="evidence" value="ECO:0007669"/>
    <property type="project" value="TreeGrafter"/>
</dbReference>
<dbReference type="AlphaFoldDB" id="A0A183B973"/>
<dbReference type="InterPro" id="IPR039722">
    <property type="entry name" value="Upf3"/>
</dbReference>
<dbReference type="Proteomes" id="UP000272942">
    <property type="component" value="Unassembled WGS sequence"/>
</dbReference>
<dbReference type="InterPro" id="IPR012677">
    <property type="entry name" value="Nucleotide-bd_a/b_plait_sf"/>
</dbReference>
<dbReference type="SUPFAM" id="SSF54928">
    <property type="entry name" value="RNA-binding domain, RBD"/>
    <property type="match status" value="1"/>
</dbReference>
<keyword evidence="4" id="KW-0539">Nucleus</keyword>
<evidence type="ECO:0000256" key="3">
    <source>
        <dbReference type="ARBA" id="ARBA00023161"/>
    </source>
</evidence>
<comment type="subcellular location">
    <subcellularLocation>
        <location evidence="1">Nucleus</location>
    </subcellularLocation>
</comment>
<sequence>MKNCPTKIVLRRLPPKLTEEEFLKIIDPLPPHSYFRFCLPDDSLEGLSLPRAYITFNDIESLFDFKERFDNYVFVDSEGNESYALAEFAVCQTLASSKETSASKKADKVDKKRGTLNDDPQFIAFIKSLEPADAATKSSDAEPKKTPWEAILEEIQARESAAEKVSKTLLVVG</sequence>
<dbReference type="Pfam" id="PF03467">
    <property type="entry name" value="Smg4_UPF3"/>
    <property type="match status" value="1"/>
</dbReference>
<name>A0A183B973_9TREM</name>
<organism evidence="8">
    <name type="scientific">Echinostoma caproni</name>
    <dbReference type="NCBI Taxonomy" id="27848"/>
    <lineage>
        <taxon>Eukaryota</taxon>
        <taxon>Metazoa</taxon>
        <taxon>Spiralia</taxon>
        <taxon>Lophotrochozoa</taxon>
        <taxon>Platyhelminthes</taxon>
        <taxon>Trematoda</taxon>
        <taxon>Digenea</taxon>
        <taxon>Plagiorchiida</taxon>
        <taxon>Echinostomata</taxon>
        <taxon>Echinostomatoidea</taxon>
        <taxon>Echinostomatidae</taxon>
        <taxon>Echinostoma</taxon>
    </lineage>
</organism>
<proteinExistence type="inferred from homology"/>
<feature type="domain" description="UPF3" evidence="5">
    <location>
        <begin position="6"/>
        <end position="170"/>
    </location>
</feature>
<dbReference type="EMBL" id="UZAN01061665">
    <property type="protein sequence ID" value="VDP93030.1"/>
    <property type="molecule type" value="Genomic_DNA"/>
</dbReference>
<evidence type="ECO:0000313" key="6">
    <source>
        <dbReference type="EMBL" id="VDP93030.1"/>
    </source>
</evidence>
<evidence type="ECO:0000256" key="2">
    <source>
        <dbReference type="ARBA" id="ARBA00005991"/>
    </source>
</evidence>
<keyword evidence="3" id="KW-0866">Nonsense-mediated mRNA decay</keyword>
<evidence type="ECO:0000313" key="7">
    <source>
        <dbReference type="Proteomes" id="UP000272942"/>
    </source>
</evidence>
<dbReference type="PANTHER" id="PTHR13112:SF0">
    <property type="entry name" value="FI21285P1"/>
    <property type="match status" value="1"/>
</dbReference>
<evidence type="ECO:0000313" key="8">
    <source>
        <dbReference type="WBParaSite" id="ECPE_0001579801-mRNA-1"/>
    </source>
</evidence>
<keyword evidence="7" id="KW-1185">Reference proteome</keyword>
<reference evidence="8" key="1">
    <citation type="submission" date="2016-06" db="UniProtKB">
        <authorList>
            <consortium name="WormBaseParasite"/>
        </authorList>
    </citation>
    <scope>IDENTIFICATION</scope>
</reference>
<dbReference type="OrthoDB" id="18087at2759"/>
<dbReference type="WBParaSite" id="ECPE_0001579801-mRNA-1">
    <property type="protein sequence ID" value="ECPE_0001579801-mRNA-1"/>
    <property type="gene ID" value="ECPE_0001579801"/>
</dbReference>
<dbReference type="GO" id="GO:0000184">
    <property type="term" value="P:nuclear-transcribed mRNA catabolic process, nonsense-mediated decay"/>
    <property type="evidence" value="ECO:0007669"/>
    <property type="project" value="UniProtKB-KW"/>
</dbReference>
<gene>
    <name evidence="6" type="ORF">ECPE_LOCUS15758</name>
</gene>